<accession>A0A8J7WN01</accession>
<organism evidence="2 3">
    <name type="scientific">Actinocrinis puniceicyclus</name>
    <dbReference type="NCBI Taxonomy" id="977794"/>
    <lineage>
        <taxon>Bacteria</taxon>
        <taxon>Bacillati</taxon>
        <taxon>Actinomycetota</taxon>
        <taxon>Actinomycetes</taxon>
        <taxon>Catenulisporales</taxon>
        <taxon>Actinospicaceae</taxon>
        <taxon>Actinocrinis</taxon>
    </lineage>
</organism>
<evidence type="ECO:0000259" key="1">
    <source>
        <dbReference type="Pfam" id="PF06283"/>
    </source>
</evidence>
<comment type="caution">
    <text evidence="2">The sequence shown here is derived from an EMBL/GenBank/DDBJ whole genome shotgun (WGS) entry which is preliminary data.</text>
</comment>
<dbReference type="SUPFAM" id="SSF52317">
    <property type="entry name" value="Class I glutamine amidotransferase-like"/>
    <property type="match status" value="1"/>
</dbReference>
<reference evidence="2" key="1">
    <citation type="submission" date="2021-04" db="EMBL/GenBank/DDBJ databases">
        <title>Genome based classification of Actinospica acidithermotolerans sp. nov., an actinobacterium isolated from an Indonesian hot spring.</title>
        <authorList>
            <person name="Kusuma A.B."/>
            <person name="Putra K.E."/>
            <person name="Nafisah S."/>
            <person name="Loh J."/>
            <person name="Nouioui I."/>
            <person name="Goodfellow M."/>
        </authorList>
    </citation>
    <scope>NUCLEOTIDE SEQUENCE</scope>
    <source>
        <strain evidence="2">DSM 45618</strain>
    </source>
</reference>
<dbReference type="InterPro" id="IPR029062">
    <property type="entry name" value="Class_I_gatase-like"/>
</dbReference>
<dbReference type="PANTHER" id="PTHR40469:SF2">
    <property type="entry name" value="GALACTOSE-BINDING DOMAIN-LIKE SUPERFAMILY PROTEIN"/>
    <property type="match status" value="1"/>
</dbReference>
<evidence type="ECO:0000313" key="2">
    <source>
        <dbReference type="EMBL" id="MBS2963132.1"/>
    </source>
</evidence>
<sequence length="218" mass="23303">MHRALVYTRTTGFRHDSIPAGVAALRDLGREVGLAVEATQDPGAFTAATLAGYRVVVFLSTSGDVLTAQGRAAFGAWVGSGGGFVGVHLAAGTETGWRFFGDLVGARFARHPDYQAAVVTVEDQRHPATAHLPAQWPFSDEWYEFETNPRGAVRVLASIDERCYQGGTMGPDHPLAWCHENCGGRSFFTALGHDEAAYADAGFRAHLAGALAWAARLD</sequence>
<name>A0A8J7WN01_9ACTN</name>
<dbReference type="PANTHER" id="PTHR40469">
    <property type="entry name" value="SECRETED GLYCOSYL HYDROLASE"/>
    <property type="match status" value="1"/>
</dbReference>
<keyword evidence="3" id="KW-1185">Reference proteome</keyword>
<evidence type="ECO:0000313" key="3">
    <source>
        <dbReference type="Proteomes" id="UP000677913"/>
    </source>
</evidence>
<dbReference type="EMBL" id="JAGSXH010000021">
    <property type="protein sequence ID" value="MBS2963132.1"/>
    <property type="molecule type" value="Genomic_DNA"/>
</dbReference>
<feature type="domain" description="ThuA-like" evidence="1">
    <location>
        <begin position="3"/>
        <end position="214"/>
    </location>
</feature>
<protein>
    <submittedName>
        <fullName evidence="2">ThuA domain-containing protein</fullName>
    </submittedName>
</protein>
<proteinExistence type="predicted"/>
<dbReference type="InterPro" id="IPR029010">
    <property type="entry name" value="ThuA-like"/>
</dbReference>
<dbReference type="Proteomes" id="UP000677913">
    <property type="component" value="Unassembled WGS sequence"/>
</dbReference>
<dbReference type="AlphaFoldDB" id="A0A8J7WN01"/>
<dbReference type="RefSeq" id="WP_211466536.1">
    <property type="nucleotide sequence ID" value="NZ_JAGSXH010000021.1"/>
</dbReference>
<dbReference type="Pfam" id="PF06283">
    <property type="entry name" value="ThuA"/>
    <property type="match status" value="1"/>
</dbReference>
<dbReference type="Gene3D" id="3.40.50.880">
    <property type="match status" value="1"/>
</dbReference>
<gene>
    <name evidence="2" type="ORF">KGA66_08755</name>
</gene>